<comment type="similarity">
    <text evidence="2">Belongs to the WRB/GET1 family.</text>
</comment>
<keyword evidence="5" id="KW-0256">Endoplasmic reticulum</keyword>
<dbReference type="PANTHER" id="PTHR42650:SF1">
    <property type="entry name" value="GUIDED ENTRY OF TAIL-ANCHORED PROTEINS FACTOR 1"/>
    <property type="match status" value="1"/>
</dbReference>
<keyword evidence="4 11" id="KW-0812">Transmembrane</keyword>
<evidence type="ECO:0000256" key="9">
    <source>
        <dbReference type="ARBA" id="ARBA00033006"/>
    </source>
</evidence>
<evidence type="ECO:0000313" key="13">
    <source>
        <dbReference type="Proteomes" id="UP000828390"/>
    </source>
</evidence>
<organism evidence="12 13">
    <name type="scientific">Dreissena polymorpha</name>
    <name type="common">Zebra mussel</name>
    <name type="synonym">Mytilus polymorpha</name>
    <dbReference type="NCBI Taxonomy" id="45954"/>
    <lineage>
        <taxon>Eukaryota</taxon>
        <taxon>Metazoa</taxon>
        <taxon>Spiralia</taxon>
        <taxon>Lophotrochozoa</taxon>
        <taxon>Mollusca</taxon>
        <taxon>Bivalvia</taxon>
        <taxon>Autobranchia</taxon>
        <taxon>Heteroconchia</taxon>
        <taxon>Euheterodonta</taxon>
        <taxon>Imparidentia</taxon>
        <taxon>Neoheterodontei</taxon>
        <taxon>Myida</taxon>
        <taxon>Dreissenoidea</taxon>
        <taxon>Dreissenidae</taxon>
        <taxon>Dreissena</taxon>
    </lineage>
</organism>
<protein>
    <recommendedName>
        <fullName evidence="3">Guided entry of tail-anchored proteins factor 1</fullName>
    </recommendedName>
    <alternativeName>
        <fullName evidence="8">Tail-anchored protein insertion receptor WRB</fullName>
    </alternativeName>
    <alternativeName>
        <fullName evidence="9">Tryptophan-rich basic protein</fullName>
    </alternativeName>
</protein>
<dbReference type="GO" id="GO:0043495">
    <property type="term" value="F:protein-membrane adaptor activity"/>
    <property type="evidence" value="ECO:0007669"/>
    <property type="project" value="TreeGrafter"/>
</dbReference>
<evidence type="ECO:0000256" key="8">
    <source>
        <dbReference type="ARBA" id="ARBA00032437"/>
    </source>
</evidence>
<dbReference type="Pfam" id="PF04420">
    <property type="entry name" value="CHD5"/>
    <property type="match status" value="1"/>
</dbReference>
<keyword evidence="7 11" id="KW-0472">Membrane</keyword>
<dbReference type="OrthoDB" id="69461at2759"/>
<evidence type="ECO:0000256" key="3">
    <source>
        <dbReference type="ARBA" id="ARBA00017951"/>
    </source>
</evidence>
<feature type="coiled-coil region" evidence="10">
    <location>
        <begin position="58"/>
        <end position="85"/>
    </location>
</feature>
<feature type="transmembrane region" description="Helical" evidence="11">
    <location>
        <begin position="90"/>
        <end position="116"/>
    </location>
</feature>
<sequence length="179" mass="20308">MIAMFFIFIVVVFFSYLPSYSSRISRTLGGYLISLTPEELNLRQQVKDMKAEQGAISMSEEFARYMKLERKIEKLVEQVKKMGSSRSQKLTVFSMAFKVLINILHAVTMISIIVMFKNDPLYMFPSDWFVPINRIIAFPTGVSGGLGVTCWILVCSSVVSRIKNFVNVQPAAQDLKIDS</sequence>
<evidence type="ECO:0000313" key="12">
    <source>
        <dbReference type="EMBL" id="KAH3734489.1"/>
    </source>
</evidence>
<comment type="caution">
    <text evidence="12">The sequence shown here is derived from an EMBL/GenBank/DDBJ whole genome shotgun (WGS) entry which is preliminary data.</text>
</comment>
<dbReference type="GO" id="GO:0043529">
    <property type="term" value="C:GET complex"/>
    <property type="evidence" value="ECO:0007669"/>
    <property type="project" value="TreeGrafter"/>
</dbReference>
<gene>
    <name evidence="12" type="ORF">DPMN_040928</name>
</gene>
<dbReference type="Proteomes" id="UP000828390">
    <property type="component" value="Unassembled WGS sequence"/>
</dbReference>
<dbReference type="GO" id="GO:0071816">
    <property type="term" value="P:tail-anchored membrane protein insertion into ER membrane"/>
    <property type="evidence" value="ECO:0007669"/>
    <property type="project" value="InterPro"/>
</dbReference>
<dbReference type="AlphaFoldDB" id="A0A9D4CXM2"/>
<name>A0A9D4CXM2_DREPO</name>
<evidence type="ECO:0000256" key="6">
    <source>
        <dbReference type="ARBA" id="ARBA00022989"/>
    </source>
</evidence>
<dbReference type="EMBL" id="JAIWYP010000011">
    <property type="protein sequence ID" value="KAH3734489.1"/>
    <property type="molecule type" value="Genomic_DNA"/>
</dbReference>
<feature type="transmembrane region" description="Helical" evidence="11">
    <location>
        <begin position="6"/>
        <end position="22"/>
    </location>
</feature>
<reference evidence="12" key="2">
    <citation type="submission" date="2020-11" db="EMBL/GenBank/DDBJ databases">
        <authorList>
            <person name="McCartney M.A."/>
            <person name="Auch B."/>
            <person name="Kono T."/>
            <person name="Mallez S."/>
            <person name="Becker A."/>
            <person name="Gohl D.M."/>
            <person name="Silverstein K.A.T."/>
            <person name="Koren S."/>
            <person name="Bechman K.B."/>
            <person name="Herman A."/>
            <person name="Abrahante J.E."/>
            <person name="Garbe J."/>
        </authorList>
    </citation>
    <scope>NUCLEOTIDE SEQUENCE</scope>
    <source>
        <strain evidence="12">Duluth1</strain>
        <tissue evidence="12">Whole animal</tissue>
    </source>
</reference>
<keyword evidence="13" id="KW-1185">Reference proteome</keyword>
<comment type="subcellular location">
    <subcellularLocation>
        <location evidence="1">Endoplasmic reticulum membrane</location>
        <topology evidence="1">Multi-pass membrane protein</topology>
    </subcellularLocation>
</comment>
<evidence type="ECO:0000256" key="10">
    <source>
        <dbReference type="SAM" id="Coils"/>
    </source>
</evidence>
<keyword evidence="10" id="KW-0175">Coiled coil</keyword>
<accession>A0A9D4CXM2</accession>
<dbReference type="PANTHER" id="PTHR42650">
    <property type="entry name" value="TAIL-ANCHORED PROTEIN INSERTION RECEPTOR WRB"/>
    <property type="match status" value="1"/>
</dbReference>
<proteinExistence type="inferred from homology"/>
<dbReference type="InterPro" id="IPR028945">
    <property type="entry name" value="Get1"/>
</dbReference>
<keyword evidence="6 11" id="KW-1133">Transmembrane helix</keyword>
<dbReference type="InterPro" id="IPR029012">
    <property type="entry name" value="Helix_hairpin_bin_sf"/>
</dbReference>
<evidence type="ECO:0000256" key="5">
    <source>
        <dbReference type="ARBA" id="ARBA00022824"/>
    </source>
</evidence>
<reference evidence="12" key="1">
    <citation type="journal article" date="2019" name="bioRxiv">
        <title>The Genome of the Zebra Mussel, Dreissena polymorpha: A Resource for Invasive Species Research.</title>
        <authorList>
            <person name="McCartney M.A."/>
            <person name="Auch B."/>
            <person name="Kono T."/>
            <person name="Mallez S."/>
            <person name="Zhang Y."/>
            <person name="Obille A."/>
            <person name="Becker A."/>
            <person name="Abrahante J.E."/>
            <person name="Garbe J."/>
            <person name="Badalamenti J.P."/>
            <person name="Herman A."/>
            <person name="Mangelson H."/>
            <person name="Liachko I."/>
            <person name="Sullivan S."/>
            <person name="Sone E.D."/>
            <person name="Koren S."/>
            <person name="Silverstein K.A.T."/>
            <person name="Beckman K.B."/>
            <person name="Gohl D.M."/>
        </authorList>
    </citation>
    <scope>NUCLEOTIDE SEQUENCE</scope>
    <source>
        <strain evidence="12">Duluth1</strain>
        <tissue evidence="12">Whole animal</tissue>
    </source>
</reference>
<evidence type="ECO:0000256" key="4">
    <source>
        <dbReference type="ARBA" id="ARBA00022692"/>
    </source>
</evidence>
<dbReference type="Gene3D" id="1.10.287.660">
    <property type="entry name" value="Helix hairpin bin"/>
    <property type="match status" value="1"/>
</dbReference>
<evidence type="ECO:0000256" key="2">
    <source>
        <dbReference type="ARBA" id="ARBA00010799"/>
    </source>
</evidence>
<evidence type="ECO:0000256" key="1">
    <source>
        <dbReference type="ARBA" id="ARBA00004477"/>
    </source>
</evidence>
<feature type="transmembrane region" description="Helical" evidence="11">
    <location>
        <begin position="136"/>
        <end position="159"/>
    </location>
</feature>
<evidence type="ECO:0000256" key="7">
    <source>
        <dbReference type="ARBA" id="ARBA00023136"/>
    </source>
</evidence>
<dbReference type="GO" id="GO:0005789">
    <property type="term" value="C:endoplasmic reticulum membrane"/>
    <property type="evidence" value="ECO:0007669"/>
    <property type="project" value="UniProtKB-SubCell"/>
</dbReference>
<evidence type="ECO:0000256" key="11">
    <source>
        <dbReference type="SAM" id="Phobius"/>
    </source>
</evidence>